<protein>
    <submittedName>
        <fullName evidence="2">Uncharacterized protein</fullName>
    </submittedName>
</protein>
<keyword evidence="3" id="KW-1185">Reference proteome</keyword>
<sequence>MVTAARGRPVASRVSTGLMEATGSLGVPSMTSQPPETADRDGQLEVGGIRGAGGAHRTQTQTQTRSDAARDVRTRPAAPELPTLYLAHLYANSAIPLLDNLNYGPRSRSARAPQRYDRAERAGRVRPRRAKTATPTDRRGLVKMGASVEFVHVSDRAIVLATRQVIMHRCSDQQLNVEPIIHFPSFGTTSSC</sequence>
<feature type="region of interest" description="Disordered" evidence="1">
    <location>
        <begin position="1"/>
        <end position="76"/>
    </location>
</feature>
<organism evidence="2 3">
    <name type="scientific">Eumeta variegata</name>
    <name type="common">Bagworm moth</name>
    <name type="synonym">Eumeta japonica</name>
    <dbReference type="NCBI Taxonomy" id="151549"/>
    <lineage>
        <taxon>Eukaryota</taxon>
        <taxon>Metazoa</taxon>
        <taxon>Ecdysozoa</taxon>
        <taxon>Arthropoda</taxon>
        <taxon>Hexapoda</taxon>
        <taxon>Insecta</taxon>
        <taxon>Pterygota</taxon>
        <taxon>Neoptera</taxon>
        <taxon>Endopterygota</taxon>
        <taxon>Lepidoptera</taxon>
        <taxon>Glossata</taxon>
        <taxon>Ditrysia</taxon>
        <taxon>Tineoidea</taxon>
        <taxon>Psychidae</taxon>
        <taxon>Oiketicinae</taxon>
        <taxon>Eumeta</taxon>
    </lineage>
</organism>
<comment type="caution">
    <text evidence="2">The sequence shown here is derived from an EMBL/GenBank/DDBJ whole genome shotgun (WGS) entry which is preliminary data.</text>
</comment>
<feature type="region of interest" description="Disordered" evidence="1">
    <location>
        <begin position="105"/>
        <end position="137"/>
    </location>
</feature>
<dbReference type="AlphaFoldDB" id="A0A4C1V5Y3"/>
<proteinExistence type="predicted"/>
<feature type="compositionally biased region" description="Basic and acidic residues" evidence="1">
    <location>
        <begin position="114"/>
        <end position="123"/>
    </location>
</feature>
<accession>A0A4C1V5Y3</accession>
<reference evidence="2 3" key="1">
    <citation type="journal article" date="2019" name="Commun. Biol.">
        <title>The bagworm genome reveals a unique fibroin gene that provides high tensile strength.</title>
        <authorList>
            <person name="Kono N."/>
            <person name="Nakamura H."/>
            <person name="Ohtoshi R."/>
            <person name="Tomita M."/>
            <person name="Numata K."/>
            <person name="Arakawa K."/>
        </authorList>
    </citation>
    <scope>NUCLEOTIDE SEQUENCE [LARGE SCALE GENOMIC DNA]</scope>
</reference>
<evidence type="ECO:0000313" key="3">
    <source>
        <dbReference type="Proteomes" id="UP000299102"/>
    </source>
</evidence>
<evidence type="ECO:0000256" key="1">
    <source>
        <dbReference type="SAM" id="MobiDB-lite"/>
    </source>
</evidence>
<name>A0A4C1V5Y3_EUMVA</name>
<evidence type="ECO:0000313" key="2">
    <source>
        <dbReference type="EMBL" id="GBP34029.1"/>
    </source>
</evidence>
<dbReference type="EMBL" id="BGZK01000283">
    <property type="protein sequence ID" value="GBP34029.1"/>
    <property type="molecule type" value="Genomic_DNA"/>
</dbReference>
<feature type="compositionally biased region" description="Polar residues" evidence="1">
    <location>
        <begin position="57"/>
        <end position="66"/>
    </location>
</feature>
<gene>
    <name evidence="2" type="ORF">EVAR_94041_1</name>
</gene>
<dbReference type="Proteomes" id="UP000299102">
    <property type="component" value="Unassembled WGS sequence"/>
</dbReference>